<keyword evidence="7 10" id="KW-0505">Motor protein</keyword>
<evidence type="ECO:0000256" key="1">
    <source>
        <dbReference type="ARBA" id="ARBA00004245"/>
    </source>
</evidence>
<comment type="similarity">
    <text evidence="9">Belongs to the TRAFAC class myosin-kinesin ATPase superfamily. Kinesin family. KIN-5/BimC subfamily.</text>
</comment>
<accession>A0AA85K7Z5</accession>
<sequence>MDVSVKVGVRVRPLSENEVNDGCCTCLSYPLEENQLIIGNDKLFGFDFIFKETDSQECVYKKAAFPMVENVLKGYNATLFAYGQTGSGKTYTMGTYVSENLSENSVGIVPRIIKDLFDRMPDCEYEYTVKVSFLEIYKEDIHDLLSEDASASLQIREENQLVKIPGLTETLVTCPEEVLNLLQSGSAKRSVGSTAMNMKSSRSHAILTLNFLLRPKVIECGAESTEGTLTAKLHLVDLAGSERLKKTHAEGDRLKEGIDINRGLLALGNVISALCERDAKKRSHIPYRDSRLTRLLQDSLGGNSATLMLACVSPADMNMEETLNTLRYADRARLIKNKPILNRADPKDAELARLRTLVAQLQSQLTNGSSFPLLSPCAKLIKPMSSSANSTNSAASSSHFSSEIITGLLDKTRKLESEKLQLCEELDRSVEKIKELYKVNFDSDNLRDVLLTEYQKVESVFNSLKQLVEDKLSENPELLRCIQELESILAKVKSLSLTESHRITNDDLEHAYKQSTDLLAEVRSDITGLGTEDEEFNRMTLENTEVNMDNNDDGNENISRASETMTTLTTKTQGVDQWRSELRARRIECKQRIETIEATIRQKNDLLASLKAAAEQGDESYCLLLQKYESQVRELQSRISELELEKSRLLAEHNNEESKDTKIQKENLLKAMEQELIQTRRQLTELSRLKKAKEARETECIRLRTEIQSLKAQMIRSAKQLREESAAYRKWRKEKENEVRRLQQHDRRLQCEMSRMVSAHERQQAVLKRRIEAAAAAERRLKELLLRQRDVKQERDKRLSEVNNPKSKFDFAARIRRWIRMDLDIHVSMADVRYHLTNLIDSRKMVCDQLRDIERKIETCQPNDEQYDVYVDEVKSLTATIQSQTQQISDLQQKLIDAGERSSSTDAEGGRGGCVGASDSNGQISYRLAQLHNIQEARIALKYLFKEASLSEVAKMNLETQVSEMNTQMTALKQEMENLRESFSTELLKSQTSCCDLKEQLQSKDKSIEQLKSHNDKLQKALQVALTSSVNACTDSRPPPLINKANGYLNTEDYVEDVKSHCQVTSKYLEKLQKENAELRELIAIQREDLAEMNLQLREMLNSRQAGTPVLRQNHNNNETFILPSNNNNDDDGENSNGCITNNDRNISPTFINKRSHISCNATDTDEPDSKVKKSESEENLHFKGEEEEENSNPTVNDDSQQRRCKCRGNCQSRCSCKRSGRLCTPANCHCLPGICQNRSTPPPTTTPTTGLDEDNEDLGLSLKSSTVMAPPSDVPRILRPKRKTRALQLNLSPPPQHQQQKKKSQPSRCLNETYDLDKKSSDTENEHCQLSTSPSSPDEITDASVVRHLWPKYRVSFFPSPSLTPDL</sequence>
<dbReference type="WBParaSite" id="TREG1_79390.2">
    <property type="protein sequence ID" value="TREG1_79390.2"/>
    <property type="gene ID" value="TREG1_79390"/>
</dbReference>
<organism evidence="14 15">
    <name type="scientific">Trichobilharzia regenti</name>
    <name type="common">Nasal bird schistosome</name>
    <dbReference type="NCBI Taxonomy" id="157069"/>
    <lineage>
        <taxon>Eukaryota</taxon>
        <taxon>Metazoa</taxon>
        <taxon>Spiralia</taxon>
        <taxon>Lophotrochozoa</taxon>
        <taxon>Platyhelminthes</taxon>
        <taxon>Trematoda</taxon>
        <taxon>Digenea</taxon>
        <taxon>Strigeidida</taxon>
        <taxon>Schistosomatoidea</taxon>
        <taxon>Schistosomatidae</taxon>
        <taxon>Trichobilharzia</taxon>
    </lineage>
</organism>
<dbReference type="InterPro" id="IPR001752">
    <property type="entry name" value="Kinesin_motor_dom"/>
</dbReference>
<dbReference type="Pfam" id="PF00225">
    <property type="entry name" value="Kinesin"/>
    <property type="match status" value="1"/>
</dbReference>
<evidence type="ECO:0000256" key="4">
    <source>
        <dbReference type="ARBA" id="ARBA00022741"/>
    </source>
</evidence>
<keyword evidence="8" id="KW-0206">Cytoskeleton</keyword>
<proteinExistence type="inferred from homology"/>
<evidence type="ECO:0000256" key="9">
    <source>
        <dbReference type="ARBA" id="ARBA00034704"/>
    </source>
</evidence>
<feature type="compositionally biased region" description="Basic and acidic residues" evidence="12">
    <location>
        <begin position="1316"/>
        <end position="1328"/>
    </location>
</feature>
<dbReference type="PANTHER" id="PTHR47969:SF15">
    <property type="entry name" value="CHROMOSOME-ASSOCIATED KINESIN KIF4A-RELATED"/>
    <property type="match status" value="1"/>
</dbReference>
<dbReference type="Gene3D" id="3.40.850.10">
    <property type="entry name" value="Kinesin motor domain"/>
    <property type="match status" value="1"/>
</dbReference>
<feature type="region of interest" description="Disordered" evidence="12">
    <location>
        <begin position="1158"/>
        <end position="1202"/>
    </location>
</feature>
<feature type="coiled-coil region" evidence="11">
    <location>
        <begin position="593"/>
        <end position="794"/>
    </location>
</feature>
<dbReference type="GO" id="GO:0007018">
    <property type="term" value="P:microtubule-based movement"/>
    <property type="evidence" value="ECO:0007669"/>
    <property type="project" value="InterPro"/>
</dbReference>
<protein>
    <recommendedName>
        <fullName evidence="13">Kinesin motor domain-containing protein</fullName>
    </recommendedName>
</protein>
<feature type="coiled-coil region" evidence="11">
    <location>
        <begin position="955"/>
        <end position="1028"/>
    </location>
</feature>
<keyword evidence="6 11" id="KW-0175">Coiled coil</keyword>
<evidence type="ECO:0000256" key="10">
    <source>
        <dbReference type="PROSITE-ProRule" id="PRU00283"/>
    </source>
</evidence>
<evidence type="ECO:0000313" key="15">
    <source>
        <dbReference type="WBParaSite" id="TREG1_79390.1"/>
    </source>
</evidence>
<dbReference type="SMART" id="SM00129">
    <property type="entry name" value="KISc"/>
    <property type="match status" value="1"/>
</dbReference>
<dbReference type="Proteomes" id="UP000050795">
    <property type="component" value="Unassembled WGS sequence"/>
</dbReference>
<feature type="compositionally biased region" description="Basic and acidic residues" evidence="12">
    <location>
        <begin position="1168"/>
        <end position="1185"/>
    </location>
</feature>
<dbReference type="FunFam" id="3.40.850.10:FF:000019">
    <property type="entry name" value="Kinesin-like protein KIN-5D"/>
    <property type="match status" value="1"/>
</dbReference>
<keyword evidence="3" id="KW-0493">Microtubule</keyword>
<reference evidence="15 16" key="2">
    <citation type="submission" date="2023-11" db="UniProtKB">
        <authorList>
            <consortium name="WormBaseParasite"/>
        </authorList>
    </citation>
    <scope>IDENTIFICATION</scope>
</reference>
<evidence type="ECO:0000256" key="8">
    <source>
        <dbReference type="ARBA" id="ARBA00023212"/>
    </source>
</evidence>
<keyword evidence="4 10" id="KW-0547">Nucleotide-binding</keyword>
<dbReference type="InterPro" id="IPR027640">
    <property type="entry name" value="Kinesin-like_fam"/>
</dbReference>
<dbReference type="InterPro" id="IPR027417">
    <property type="entry name" value="P-loop_NTPase"/>
</dbReference>
<dbReference type="GO" id="GO:0051231">
    <property type="term" value="P:spindle elongation"/>
    <property type="evidence" value="ECO:0007669"/>
    <property type="project" value="TreeGrafter"/>
</dbReference>
<dbReference type="GO" id="GO:0003777">
    <property type="term" value="F:microtubule motor activity"/>
    <property type="evidence" value="ECO:0007669"/>
    <property type="project" value="InterPro"/>
</dbReference>
<dbReference type="GO" id="GO:0008017">
    <property type="term" value="F:microtubule binding"/>
    <property type="evidence" value="ECO:0007669"/>
    <property type="project" value="InterPro"/>
</dbReference>
<keyword evidence="14" id="KW-1185">Reference proteome</keyword>
<evidence type="ECO:0000256" key="2">
    <source>
        <dbReference type="ARBA" id="ARBA00022490"/>
    </source>
</evidence>
<evidence type="ECO:0000313" key="14">
    <source>
        <dbReference type="Proteomes" id="UP000050795"/>
    </source>
</evidence>
<keyword evidence="5 10" id="KW-0067">ATP-binding</keyword>
<evidence type="ECO:0000259" key="13">
    <source>
        <dbReference type="PROSITE" id="PS50067"/>
    </source>
</evidence>
<dbReference type="GO" id="GO:0007052">
    <property type="term" value="P:mitotic spindle organization"/>
    <property type="evidence" value="ECO:0007669"/>
    <property type="project" value="TreeGrafter"/>
</dbReference>
<evidence type="ECO:0000313" key="16">
    <source>
        <dbReference type="WBParaSite" id="TREG1_79390.2"/>
    </source>
</evidence>
<dbReference type="GO" id="GO:0005875">
    <property type="term" value="C:microtubule associated complex"/>
    <property type="evidence" value="ECO:0007669"/>
    <property type="project" value="TreeGrafter"/>
</dbReference>
<dbReference type="WBParaSite" id="TREG1_79390.1">
    <property type="protein sequence ID" value="TREG1_79390.1"/>
    <property type="gene ID" value="TREG1_79390"/>
</dbReference>
<feature type="region of interest" description="Disordered" evidence="12">
    <location>
        <begin position="1118"/>
        <end position="1144"/>
    </location>
</feature>
<name>A0AA85K7Z5_TRIRE</name>
<feature type="compositionally biased region" description="Polar residues" evidence="12">
    <location>
        <begin position="1329"/>
        <end position="1339"/>
    </location>
</feature>
<comment type="subcellular location">
    <subcellularLocation>
        <location evidence="1">Cytoplasm</location>
        <location evidence="1">Cytoskeleton</location>
    </subcellularLocation>
</comment>
<evidence type="ECO:0000256" key="6">
    <source>
        <dbReference type="ARBA" id="ARBA00023054"/>
    </source>
</evidence>
<feature type="region of interest" description="Disordered" evidence="12">
    <location>
        <begin position="1291"/>
        <end position="1341"/>
    </location>
</feature>
<evidence type="ECO:0000256" key="7">
    <source>
        <dbReference type="ARBA" id="ARBA00023175"/>
    </source>
</evidence>
<dbReference type="InterPro" id="IPR036961">
    <property type="entry name" value="Kinesin_motor_dom_sf"/>
</dbReference>
<evidence type="ECO:0000256" key="11">
    <source>
        <dbReference type="SAM" id="Coils"/>
    </source>
</evidence>
<keyword evidence="2" id="KW-0963">Cytoplasm</keyword>
<feature type="domain" description="Kinesin motor" evidence="13">
    <location>
        <begin position="4"/>
        <end position="335"/>
    </location>
</feature>
<dbReference type="PRINTS" id="PR00380">
    <property type="entry name" value="KINESINHEAVY"/>
</dbReference>
<dbReference type="WBParaSite" id="TREG1_79390.5">
    <property type="protein sequence ID" value="TREG1_79390.5"/>
    <property type="gene ID" value="TREG1_79390"/>
</dbReference>
<feature type="binding site" evidence="10">
    <location>
        <begin position="83"/>
        <end position="90"/>
    </location>
    <ligand>
        <name>ATP</name>
        <dbReference type="ChEBI" id="CHEBI:30616"/>
    </ligand>
</feature>
<dbReference type="WBParaSite" id="TREG1_79390.3">
    <property type="protein sequence ID" value="TREG1_79390.3"/>
    <property type="gene ID" value="TREG1_79390"/>
</dbReference>
<feature type="coiled-coil region" evidence="11">
    <location>
        <begin position="874"/>
        <end position="901"/>
    </location>
</feature>
<dbReference type="InterPro" id="IPR019821">
    <property type="entry name" value="Kinesin_motor_CS"/>
</dbReference>
<dbReference type="Pfam" id="PF25764">
    <property type="entry name" value="KIF21A_4th"/>
    <property type="match status" value="1"/>
</dbReference>
<dbReference type="PANTHER" id="PTHR47969">
    <property type="entry name" value="CHROMOSOME-ASSOCIATED KINESIN KIF4A-RELATED"/>
    <property type="match status" value="1"/>
</dbReference>
<feature type="coiled-coil region" evidence="11">
    <location>
        <begin position="1062"/>
        <end position="1103"/>
    </location>
</feature>
<reference evidence="14" key="1">
    <citation type="submission" date="2022-06" db="EMBL/GenBank/DDBJ databases">
        <authorList>
            <person name="Berger JAMES D."/>
            <person name="Berger JAMES D."/>
        </authorList>
    </citation>
    <scope>NUCLEOTIDE SEQUENCE [LARGE SCALE GENOMIC DNA]</scope>
</reference>
<evidence type="ECO:0000256" key="5">
    <source>
        <dbReference type="ARBA" id="ARBA00022840"/>
    </source>
</evidence>
<dbReference type="GO" id="GO:0005524">
    <property type="term" value="F:ATP binding"/>
    <property type="evidence" value="ECO:0007669"/>
    <property type="project" value="UniProtKB-UniRule"/>
</dbReference>
<dbReference type="PROSITE" id="PS50067">
    <property type="entry name" value="KINESIN_MOTOR_2"/>
    <property type="match status" value="1"/>
</dbReference>
<evidence type="ECO:0000256" key="3">
    <source>
        <dbReference type="ARBA" id="ARBA00022701"/>
    </source>
</evidence>
<dbReference type="PROSITE" id="PS00411">
    <property type="entry name" value="KINESIN_MOTOR_1"/>
    <property type="match status" value="1"/>
</dbReference>
<dbReference type="GO" id="GO:0005874">
    <property type="term" value="C:microtubule"/>
    <property type="evidence" value="ECO:0007669"/>
    <property type="project" value="UniProtKB-KW"/>
</dbReference>
<evidence type="ECO:0000256" key="12">
    <source>
        <dbReference type="SAM" id="MobiDB-lite"/>
    </source>
</evidence>
<dbReference type="SUPFAM" id="SSF52540">
    <property type="entry name" value="P-loop containing nucleoside triphosphate hydrolases"/>
    <property type="match status" value="1"/>
</dbReference>